<keyword evidence="4 13" id="KW-0963">Cytoplasm</keyword>
<dbReference type="Gene3D" id="3.40.50.300">
    <property type="entry name" value="P-loop containing nucleotide triphosphate hydrolases"/>
    <property type="match status" value="1"/>
</dbReference>
<evidence type="ECO:0000313" key="18">
    <source>
        <dbReference type="Proteomes" id="UP000092668"/>
    </source>
</evidence>
<evidence type="ECO:0000256" key="14">
    <source>
        <dbReference type="RuleBase" id="RU000578"/>
    </source>
</evidence>
<dbReference type="RefSeq" id="WP_019735306.1">
    <property type="nucleotide sequence ID" value="NZ_JAACYR010000009.1"/>
</dbReference>
<dbReference type="InterPro" id="IPR027417">
    <property type="entry name" value="P-loop_NTPase"/>
</dbReference>
<dbReference type="OrthoDB" id="9803889at2"/>
<keyword evidence="8 13" id="KW-0067">ATP-binding</keyword>
<comment type="similarity">
    <text evidence="2 13 14">Belongs to the RecF family.</text>
</comment>
<evidence type="ECO:0000256" key="12">
    <source>
        <dbReference type="ARBA" id="ARBA00025401"/>
    </source>
</evidence>
<dbReference type="GO" id="GO:0009432">
    <property type="term" value="P:SOS response"/>
    <property type="evidence" value="ECO:0007669"/>
    <property type="project" value="UniProtKB-UniRule"/>
</dbReference>
<dbReference type="GO" id="GO:0005524">
    <property type="term" value="F:ATP binding"/>
    <property type="evidence" value="ECO:0007669"/>
    <property type="project" value="UniProtKB-UniRule"/>
</dbReference>
<keyword evidence="10 13" id="KW-0234">DNA repair</keyword>
<sequence length="386" mass="42257">MYVRHLGLRHFRSWAHVDLELEPGATVLVGPNGYGKTNLVEALWYSSTLGSHRVATDAPLIRSGAERAVISTIVVNEGRELAVDLEIAAGRANKVRLNRAPVRHAREVVGVLRAVLFAPEDLALVRGDPGERRRYIDELASVRRPRVAAVRADYDKVLRQRTALLKSAAGALHRGDRSVLDTLDVWDAQLATHGADLMAARIDLVNQLAPEVEKAYQLLAPGPRNAAVAYRPKVEVSPEDVEQGPPRLQQVLLAELANRRRAELERGVCLVGPHRDELELRLGDRPVKGFASHGESWSMALALRLAAYQLLRSEGAEPVLLLDDVFAELDTARRRALAEVAASAEQVLITAAVTEDVPADWQARQIRIAVAEGDDGRVSELIGSEP</sequence>
<evidence type="ECO:0000256" key="2">
    <source>
        <dbReference type="ARBA" id="ARBA00008016"/>
    </source>
</evidence>
<comment type="function">
    <text evidence="12 13 14">The RecF protein is involved in DNA metabolism; it is required for DNA replication and normal SOS inducibility. RecF binds preferentially to single-stranded, linear DNA. It also seems to bind ATP.</text>
</comment>
<evidence type="ECO:0000256" key="7">
    <source>
        <dbReference type="ARBA" id="ARBA00022763"/>
    </source>
</evidence>
<evidence type="ECO:0000256" key="5">
    <source>
        <dbReference type="ARBA" id="ARBA00022705"/>
    </source>
</evidence>
<evidence type="ECO:0000256" key="3">
    <source>
        <dbReference type="ARBA" id="ARBA00020170"/>
    </source>
</evidence>
<dbReference type="PROSITE" id="PS00618">
    <property type="entry name" value="RECF_2"/>
    <property type="match status" value="1"/>
</dbReference>
<dbReference type="PANTHER" id="PTHR32182:SF0">
    <property type="entry name" value="DNA REPLICATION AND REPAIR PROTEIN RECF"/>
    <property type="match status" value="1"/>
</dbReference>
<dbReference type="InterPro" id="IPR042174">
    <property type="entry name" value="RecF_2"/>
</dbReference>
<dbReference type="GO" id="GO:0000731">
    <property type="term" value="P:DNA synthesis involved in DNA repair"/>
    <property type="evidence" value="ECO:0007669"/>
    <property type="project" value="TreeGrafter"/>
</dbReference>
<keyword evidence="6 13" id="KW-0547">Nucleotide-binding</keyword>
<evidence type="ECO:0000256" key="4">
    <source>
        <dbReference type="ARBA" id="ARBA00022490"/>
    </source>
</evidence>
<dbReference type="NCBIfam" id="TIGR00611">
    <property type="entry name" value="recf"/>
    <property type="match status" value="1"/>
</dbReference>
<evidence type="ECO:0000256" key="1">
    <source>
        <dbReference type="ARBA" id="ARBA00004496"/>
    </source>
</evidence>
<dbReference type="STRING" id="354243.BST28_13595"/>
<dbReference type="GO" id="GO:0006260">
    <property type="term" value="P:DNA replication"/>
    <property type="evidence" value="ECO:0007669"/>
    <property type="project" value="UniProtKB-UniRule"/>
</dbReference>
<keyword evidence="9 13" id="KW-0238">DNA-binding</keyword>
<dbReference type="PROSITE" id="PS00617">
    <property type="entry name" value="RECF_1"/>
    <property type="match status" value="1"/>
</dbReference>
<evidence type="ECO:0000256" key="6">
    <source>
        <dbReference type="ARBA" id="ARBA00022741"/>
    </source>
</evidence>
<evidence type="ECO:0000256" key="10">
    <source>
        <dbReference type="ARBA" id="ARBA00023204"/>
    </source>
</evidence>
<dbReference type="PATRIC" id="fig|354243.3.peg.4057"/>
<keyword evidence="11 13" id="KW-0742">SOS response</keyword>
<gene>
    <name evidence="13 16" type="primary">recF</name>
    <name evidence="17" type="ORF">ACT18_19640</name>
    <name evidence="16" type="ORF">GWR20_04140</name>
</gene>
<dbReference type="GO" id="GO:0005737">
    <property type="term" value="C:cytoplasm"/>
    <property type="evidence" value="ECO:0007669"/>
    <property type="project" value="UniProtKB-SubCell"/>
</dbReference>
<evidence type="ECO:0000256" key="9">
    <source>
        <dbReference type="ARBA" id="ARBA00023125"/>
    </source>
</evidence>
<dbReference type="SUPFAM" id="SSF52540">
    <property type="entry name" value="P-loop containing nucleoside triphosphate hydrolases"/>
    <property type="match status" value="1"/>
</dbReference>
<dbReference type="GO" id="GO:0006302">
    <property type="term" value="P:double-strand break repair"/>
    <property type="evidence" value="ECO:0007669"/>
    <property type="project" value="TreeGrafter"/>
</dbReference>
<dbReference type="Proteomes" id="UP000466523">
    <property type="component" value="Unassembled WGS sequence"/>
</dbReference>
<dbReference type="EMBL" id="JAACYR010000009">
    <property type="protein sequence ID" value="NDJ88351.1"/>
    <property type="molecule type" value="Genomic_DNA"/>
</dbReference>
<evidence type="ECO:0000256" key="13">
    <source>
        <dbReference type="HAMAP-Rule" id="MF_00365"/>
    </source>
</evidence>
<evidence type="ECO:0000313" key="17">
    <source>
        <dbReference type="EMBL" id="OBY30070.1"/>
    </source>
</evidence>
<keyword evidence="7 13" id="KW-0227">DNA damage</keyword>
<protein>
    <recommendedName>
        <fullName evidence="3 13">DNA replication and repair protein RecF</fullName>
    </recommendedName>
</protein>
<organism evidence="17 18">
    <name type="scientific">Mycolicibacter kumamotonensis</name>
    <dbReference type="NCBI Taxonomy" id="354243"/>
    <lineage>
        <taxon>Bacteria</taxon>
        <taxon>Bacillati</taxon>
        <taxon>Actinomycetota</taxon>
        <taxon>Actinomycetes</taxon>
        <taxon>Mycobacteriales</taxon>
        <taxon>Mycobacteriaceae</taxon>
        <taxon>Mycolicibacter</taxon>
    </lineage>
</organism>
<proteinExistence type="inferred from homology"/>
<dbReference type="AlphaFoldDB" id="A0A1B8SBG2"/>
<dbReference type="HAMAP" id="MF_00365">
    <property type="entry name" value="RecF"/>
    <property type="match status" value="1"/>
</dbReference>
<evidence type="ECO:0000313" key="19">
    <source>
        <dbReference type="Proteomes" id="UP000466523"/>
    </source>
</evidence>
<dbReference type="InterPro" id="IPR018078">
    <property type="entry name" value="DNA-binding_RecF_CS"/>
</dbReference>
<keyword evidence="18" id="KW-1185">Reference proteome</keyword>
<evidence type="ECO:0000256" key="8">
    <source>
        <dbReference type="ARBA" id="ARBA00022840"/>
    </source>
</evidence>
<dbReference type="Gene3D" id="1.20.1050.90">
    <property type="entry name" value="RecF/RecN/SMC, N-terminal domain"/>
    <property type="match status" value="1"/>
</dbReference>
<dbReference type="Proteomes" id="UP000092668">
    <property type="component" value="Unassembled WGS sequence"/>
</dbReference>
<dbReference type="Pfam" id="PF02463">
    <property type="entry name" value="SMC_N"/>
    <property type="match status" value="1"/>
</dbReference>
<reference evidence="16 19" key="2">
    <citation type="submission" date="2020-01" db="EMBL/GenBank/DDBJ databases">
        <authorList>
            <person name="Sanchez-Estrada R."/>
            <person name="Gonzalez-Y-Merchand J.A."/>
            <person name="Rivera-Gutierrez S."/>
        </authorList>
    </citation>
    <scope>NUCLEOTIDE SEQUENCE [LARGE SCALE GENOMIC DNA]</scope>
    <source>
        <strain evidence="16 19">CST 7247</strain>
    </source>
</reference>
<evidence type="ECO:0000313" key="16">
    <source>
        <dbReference type="EMBL" id="NDJ88351.1"/>
    </source>
</evidence>
<dbReference type="GO" id="GO:0003697">
    <property type="term" value="F:single-stranded DNA binding"/>
    <property type="evidence" value="ECO:0007669"/>
    <property type="project" value="UniProtKB-UniRule"/>
</dbReference>
<keyword evidence="5 13" id="KW-0235">DNA replication</keyword>
<comment type="caution">
    <text evidence="17">The sequence shown here is derived from an EMBL/GenBank/DDBJ whole genome shotgun (WGS) entry which is preliminary data.</text>
</comment>
<dbReference type="CDD" id="cd03242">
    <property type="entry name" value="ABC_RecF"/>
    <property type="match status" value="1"/>
</dbReference>
<feature type="domain" description="RecF/RecN/SMC N-terminal" evidence="15">
    <location>
        <begin position="2"/>
        <end position="353"/>
    </location>
</feature>
<accession>A0A1B8SBG2</accession>
<dbReference type="InterPro" id="IPR001238">
    <property type="entry name" value="DNA-binding_RecF"/>
</dbReference>
<dbReference type="PANTHER" id="PTHR32182">
    <property type="entry name" value="DNA REPLICATION AND REPAIR PROTEIN RECF"/>
    <property type="match status" value="1"/>
</dbReference>
<feature type="binding site" evidence="13">
    <location>
        <begin position="30"/>
        <end position="37"/>
    </location>
    <ligand>
        <name>ATP</name>
        <dbReference type="ChEBI" id="CHEBI:30616"/>
    </ligand>
</feature>
<evidence type="ECO:0000259" key="15">
    <source>
        <dbReference type="Pfam" id="PF02463"/>
    </source>
</evidence>
<reference evidence="17 18" key="1">
    <citation type="submission" date="2015-06" db="EMBL/GenBank/DDBJ databases">
        <title>Genome sequence of Mycobacterium kumamotonense strain Roo.</title>
        <authorList>
            <person name="Greninger A.L."/>
            <person name="Cunningham G."/>
            <person name="Miller S."/>
        </authorList>
    </citation>
    <scope>NUCLEOTIDE SEQUENCE [LARGE SCALE GENOMIC DNA]</scope>
    <source>
        <strain evidence="17 18">Roo</strain>
    </source>
</reference>
<dbReference type="EMBL" id="LFOE01000040">
    <property type="protein sequence ID" value="OBY30070.1"/>
    <property type="molecule type" value="Genomic_DNA"/>
</dbReference>
<evidence type="ECO:0000256" key="11">
    <source>
        <dbReference type="ARBA" id="ARBA00023236"/>
    </source>
</evidence>
<dbReference type="InterPro" id="IPR003395">
    <property type="entry name" value="RecF/RecN/SMC_N"/>
</dbReference>
<comment type="subcellular location">
    <subcellularLocation>
        <location evidence="1 13 14">Cytoplasm</location>
    </subcellularLocation>
</comment>
<name>A0A1B8SBG2_9MYCO</name>